<dbReference type="FunFam" id="1.20.1050.10:FF:000010">
    <property type="entry name" value="Maleylacetoacetate isomerase isoform 1"/>
    <property type="match status" value="1"/>
</dbReference>
<dbReference type="InterPro" id="IPR034333">
    <property type="entry name" value="GST_Zeta_N"/>
</dbReference>
<dbReference type="SUPFAM" id="SSF47616">
    <property type="entry name" value="GST C-terminal domain-like"/>
    <property type="match status" value="1"/>
</dbReference>
<feature type="domain" description="GST N-terminal" evidence="8">
    <location>
        <begin position="3"/>
        <end position="90"/>
    </location>
</feature>
<dbReference type="EC" id="5.2.1.2" evidence="5"/>
<keyword evidence="6" id="KW-0828">Tyrosine catabolism</keyword>
<proteinExistence type="evidence at transcript level"/>
<dbReference type="Pfam" id="PF14497">
    <property type="entry name" value="GST_C_3"/>
    <property type="match status" value="1"/>
</dbReference>
<dbReference type="EMBL" id="KF421153">
    <property type="protein sequence ID" value="AGZ87465.1"/>
    <property type="molecule type" value="mRNA"/>
</dbReference>
<dbReference type="GO" id="GO:0006559">
    <property type="term" value="P:L-phenylalanine catabolic process"/>
    <property type="evidence" value="ECO:0007669"/>
    <property type="project" value="UniProtKB-UniPathway"/>
</dbReference>
<evidence type="ECO:0000256" key="2">
    <source>
        <dbReference type="ARBA" id="ARBA00001955"/>
    </source>
</evidence>
<dbReference type="Pfam" id="PF13409">
    <property type="entry name" value="GST_N_2"/>
    <property type="match status" value="1"/>
</dbReference>
<dbReference type="InterPro" id="IPR004045">
    <property type="entry name" value="Glutathione_S-Trfase_N"/>
</dbReference>
<dbReference type="GO" id="GO:0005739">
    <property type="term" value="C:mitochondrion"/>
    <property type="evidence" value="ECO:0007669"/>
    <property type="project" value="TreeGrafter"/>
</dbReference>
<dbReference type="Gene3D" id="3.40.30.10">
    <property type="entry name" value="Glutaredoxin"/>
    <property type="match status" value="1"/>
</dbReference>
<dbReference type="UniPathway" id="UPA00139">
    <property type="reaction ID" value="UER00340"/>
</dbReference>
<dbReference type="InterPro" id="IPR005955">
    <property type="entry name" value="GST_Zeta"/>
</dbReference>
<evidence type="ECO:0000256" key="5">
    <source>
        <dbReference type="ARBA" id="ARBA00013199"/>
    </source>
</evidence>
<sequence length="216" mass="24514">MAQKLGLYSYWRSSCSYRVRIALALKEIPYEYLTVNLIKDGGEQKKPDFLKVNPLGFIPALVVNNDNQKYTLFESMAIIDYLESYKPEPSIYPKDPIDRANAIAITEAINSGIQPLQNLFVLAEIEKLGGSKEEWAHRLIDNKFKSLESILANTSGKYCVKDTISIADVFLVPQVYNARRFNVDMNQFPIINRISQLLEEHEAFKAAHPSAQPDAQ</sequence>
<reference evidence="10" key="1">
    <citation type="submission" date="2013-07" db="EMBL/GenBank/DDBJ databases">
        <title>Cloning,sequence analysis and expression of GSTs gene in the carmine spider mite.</title>
        <authorList>
            <person name="Luo Y.J."/>
            <person name="Yang Z.G."/>
            <person name="Wang D."/>
            <person name="Ding W."/>
        </authorList>
    </citation>
    <scope>NUCLEOTIDE SEQUENCE</scope>
</reference>
<dbReference type="SUPFAM" id="SSF52833">
    <property type="entry name" value="Thioredoxin-like"/>
    <property type="match status" value="1"/>
</dbReference>
<dbReference type="PROSITE" id="PS50404">
    <property type="entry name" value="GST_NTER"/>
    <property type="match status" value="1"/>
</dbReference>
<dbReference type="InterPro" id="IPR040079">
    <property type="entry name" value="Glutathione_S-Trfase"/>
</dbReference>
<evidence type="ECO:0000256" key="3">
    <source>
        <dbReference type="ARBA" id="ARBA00004671"/>
    </source>
</evidence>
<organism evidence="10">
    <name type="scientific">Tetranychus cinnabarinus</name>
    <name type="common">Carmine spider mite</name>
    <name type="synonym">Acarus cinnabarinus</name>
    <dbReference type="NCBI Taxonomy" id="93129"/>
    <lineage>
        <taxon>Eukaryota</taxon>
        <taxon>Metazoa</taxon>
        <taxon>Ecdysozoa</taxon>
        <taxon>Arthropoda</taxon>
        <taxon>Chelicerata</taxon>
        <taxon>Arachnida</taxon>
        <taxon>Acari</taxon>
        <taxon>Acariformes</taxon>
        <taxon>Trombidiformes</taxon>
        <taxon>Prostigmata</taxon>
        <taxon>Eleutherengona</taxon>
        <taxon>Raphignathae</taxon>
        <taxon>Tetranychoidea</taxon>
        <taxon>Tetranychidae</taxon>
        <taxon>Tetranychus</taxon>
    </lineage>
</organism>
<dbReference type="SFLD" id="SFLDS00019">
    <property type="entry name" value="Glutathione_Transferase_(cytos"/>
    <property type="match status" value="1"/>
</dbReference>
<dbReference type="NCBIfam" id="TIGR01262">
    <property type="entry name" value="maiA"/>
    <property type="match status" value="1"/>
</dbReference>
<comment type="similarity">
    <text evidence="4">Belongs to the GST superfamily. Zeta family.</text>
</comment>
<comment type="pathway">
    <text evidence="3">Amino-acid degradation; L-phenylalanine degradation; acetoacetate and fumarate from L-phenylalanine: step 5/6.</text>
</comment>
<dbReference type="AlphaFoldDB" id="U5YEB3"/>
<dbReference type="PANTHER" id="PTHR42673:SF4">
    <property type="entry name" value="MALEYLACETOACETATE ISOMERASE"/>
    <property type="match status" value="1"/>
</dbReference>
<evidence type="ECO:0000256" key="7">
    <source>
        <dbReference type="ARBA" id="ARBA00023232"/>
    </source>
</evidence>
<dbReference type="Gene3D" id="1.20.1050.10">
    <property type="match status" value="1"/>
</dbReference>
<comment type="cofactor">
    <cofactor evidence="2">
        <name>glutathione</name>
        <dbReference type="ChEBI" id="CHEBI:57925"/>
    </cofactor>
</comment>
<name>U5YEB3_TETCI</name>
<evidence type="ECO:0000313" key="10">
    <source>
        <dbReference type="EMBL" id="AGZ87465.1"/>
    </source>
</evidence>
<keyword evidence="10" id="KW-0808">Transferase</keyword>
<dbReference type="CDD" id="cd03042">
    <property type="entry name" value="GST_N_Zeta"/>
    <property type="match status" value="1"/>
</dbReference>
<dbReference type="GO" id="GO:0006749">
    <property type="term" value="P:glutathione metabolic process"/>
    <property type="evidence" value="ECO:0007669"/>
    <property type="project" value="TreeGrafter"/>
</dbReference>
<dbReference type="InterPro" id="IPR004046">
    <property type="entry name" value="GST_C"/>
</dbReference>
<evidence type="ECO:0000256" key="1">
    <source>
        <dbReference type="ARBA" id="ARBA00001622"/>
    </source>
</evidence>
<evidence type="ECO:0000259" key="9">
    <source>
        <dbReference type="PROSITE" id="PS50405"/>
    </source>
</evidence>
<dbReference type="GO" id="GO:0016034">
    <property type="term" value="F:maleylacetoacetate isomerase activity"/>
    <property type="evidence" value="ECO:0007669"/>
    <property type="project" value="UniProtKB-EC"/>
</dbReference>
<evidence type="ECO:0000256" key="6">
    <source>
        <dbReference type="ARBA" id="ARBA00022878"/>
    </source>
</evidence>
<dbReference type="GO" id="GO:0006572">
    <property type="term" value="P:L-tyrosine catabolic process"/>
    <property type="evidence" value="ECO:0007669"/>
    <property type="project" value="UniProtKB-KW"/>
</dbReference>
<dbReference type="InterPro" id="IPR036249">
    <property type="entry name" value="Thioredoxin-like_sf"/>
</dbReference>
<evidence type="ECO:0000256" key="4">
    <source>
        <dbReference type="ARBA" id="ARBA00010007"/>
    </source>
</evidence>
<evidence type="ECO:0000259" key="8">
    <source>
        <dbReference type="PROSITE" id="PS50404"/>
    </source>
</evidence>
<dbReference type="GO" id="GO:0004364">
    <property type="term" value="F:glutathione transferase activity"/>
    <property type="evidence" value="ECO:0007669"/>
    <property type="project" value="TreeGrafter"/>
</dbReference>
<comment type="catalytic activity">
    <reaction evidence="1">
        <text>4-maleylacetoacetate = 4-fumarylacetoacetate</text>
        <dbReference type="Rhea" id="RHEA:14817"/>
        <dbReference type="ChEBI" id="CHEBI:17105"/>
        <dbReference type="ChEBI" id="CHEBI:18034"/>
        <dbReference type="EC" id="5.2.1.2"/>
    </reaction>
</comment>
<dbReference type="InterPro" id="IPR036282">
    <property type="entry name" value="Glutathione-S-Trfase_C_sf"/>
</dbReference>
<dbReference type="CDD" id="cd03191">
    <property type="entry name" value="GST_C_Zeta"/>
    <property type="match status" value="1"/>
</dbReference>
<dbReference type="InterPro" id="IPR010987">
    <property type="entry name" value="Glutathione-S-Trfase_C-like"/>
</dbReference>
<accession>U5YEB3</accession>
<protein>
    <recommendedName>
        <fullName evidence="5">maleylacetoacetate isomerase</fullName>
        <ecNumber evidence="5">5.2.1.2</ecNumber>
    </recommendedName>
</protein>
<dbReference type="PANTHER" id="PTHR42673">
    <property type="entry name" value="MALEYLACETOACETATE ISOMERASE"/>
    <property type="match status" value="1"/>
</dbReference>
<dbReference type="PROSITE" id="PS50405">
    <property type="entry name" value="GST_CTER"/>
    <property type="match status" value="1"/>
</dbReference>
<dbReference type="SFLD" id="SFLDG00358">
    <property type="entry name" value="Main_(cytGST)"/>
    <property type="match status" value="1"/>
</dbReference>
<keyword evidence="7" id="KW-0585">Phenylalanine catabolism</keyword>
<dbReference type="InterPro" id="IPR034330">
    <property type="entry name" value="GST_Zeta_C"/>
</dbReference>
<feature type="domain" description="GST C-terminal" evidence="9">
    <location>
        <begin position="95"/>
        <end position="216"/>
    </location>
</feature>